<evidence type="ECO:0000313" key="8">
    <source>
        <dbReference type="EMBL" id="ELK31082.1"/>
    </source>
</evidence>
<proteinExistence type="inferred from homology"/>
<comment type="subunit">
    <text evidence="5">Interacts with NUPR1; regulates apoptotic process.</text>
</comment>
<dbReference type="InterPro" id="IPR004931">
    <property type="entry name" value="Pro/parathymosin"/>
</dbReference>
<evidence type="ECO:0000256" key="7">
    <source>
        <dbReference type="SAM" id="MobiDB-lite"/>
    </source>
</evidence>
<comment type="similarity">
    <text evidence="2">Belongs to the pro/parathymosin family.</text>
</comment>
<feature type="compositionally biased region" description="Basic and acidic residues" evidence="7">
    <location>
        <begin position="21"/>
        <end position="38"/>
    </location>
</feature>
<sequence>MGSRACHTTSDAELDTSSEINTKDLKKKVDEKEAKNGRDAIANGDTSEKNGERKADNEIHEEEERGVEEEEEGGDGKKENGDEG</sequence>
<evidence type="ECO:0000256" key="6">
    <source>
        <dbReference type="ARBA" id="ARBA00040447"/>
    </source>
</evidence>
<feature type="compositionally biased region" description="Basic and acidic residues" evidence="7">
    <location>
        <begin position="74"/>
        <end position="84"/>
    </location>
</feature>
<evidence type="ECO:0000256" key="1">
    <source>
        <dbReference type="ARBA" id="ARBA00004123"/>
    </source>
</evidence>
<dbReference type="GO" id="GO:0042393">
    <property type="term" value="F:histone binding"/>
    <property type="evidence" value="ECO:0007669"/>
    <property type="project" value="TreeGrafter"/>
</dbReference>
<accession>L5LYF0</accession>
<dbReference type="AlphaFoldDB" id="L5LYF0"/>
<dbReference type="GO" id="GO:0043066">
    <property type="term" value="P:negative regulation of apoptotic process"/>
    <property type="evidence" value="ECO:0007669"/>
    <property type="project" value="TreeGrafter"/>
</dbReference>
<name>L5LYF0_MYODS</name>
<evidence type="ECO:0000256" key="2">
    <source>
        <dbReference type="ARBA" id="ARBA00008032"/>
    </source>
</evidence>
<evidence type="ECO:0000313" key="9">
    <source>
        <dbReference type="Proteomes" id="UP000010556"/>
    </source>
</evidence>
<organism evidence="8 9">
    <name type="scientific">Myotis davidii</name>
    <name type="common">David's myotis</name>
    <dbReference type="NCBI Taxonomy" id="225400"/>
    <lineage>
        <taxon>Eukaryota</taxon>
        <taxon>Metazoa</taxon>
        <taxon>Chordata</taxon>
        <taxon>Craniata</taxon>
        <taxon>Vertebrata</taxon>
        <taxon>Euteleostomi</taxon>
        <taxon>Mammalia</taxon>
        <taxon>Eutheria</taxon>
        <taxon>Laurasiatheria</taxon>
        <taxon>Chiroptera</taxon>
        <taxon>Yangochiroptera</taxon>
        <taxon>Vespertilionidae</taxon>
        <taxon>Myotis</taxon>
    </lineage>
</organism>
<evidence type="ECO:0000256" key="4">
    <source>
        <dbReference type="ARBA" id="ARBA00037621"/>
    </source>
</evidence>
<gene>
    <name evidence="8" type="ORF">MDA_GLEAN10009432</name>
</gene>
<feature type="compositionally biased region" description="Basic and acidic residues" evidence="7">
    <location>
        <begin position="46"/>
        <end position="58"/>
    </location>
</feature>
<protein>
    <recommendedName>
        <fullName evidence="6">Prothymosin alpha</fullName>
    </recommendedName>
</protein>
<dbReference type="PANTHER" id="PTHR22745">
    <property type="entry name" value="PROTHYMOSIN ALPHA"/>
    <property type="match status" value="1"/>
</dbReference>
<dbReference type="GO" id="GO:0045944">
    <property type="term" value="P:positive regulation of transcription by RNA polymerase II"/>
    <property type="evidence" value="ECO:0007669"/>
    <property type="project" value="TreeGrafter"/>
</dbReference>
<comment type="function">
    <text evidence="4">Prothymosin alpha may mediate immune function by conferring resistance to certain opportunistic infections.</text>
</comment>
<feature type="compositionally biased region" description="Polar residues" evidence="7">
    <location>
        <begin position="1"/>
        <end position="20"/>
    </location>
</feature>
<dbReference type="GO" id="GO:0005634">
    <property type="term" value="C:nucleus"/>
    <property type="evidence" value="ECO:0007669"/>
    <property type="project" value="UniProtKB-SubCell"/>
</dbReference>
<keyword evidence="9" id="KW-1185">Reference proteome</keyword>
<dbReference type="PANTHER" id="PTHR22745:SF0">
    <property type="entry name" value="PROTHYMOSIN ALPHA"/>
    <property type="match status" value="1"/>
</dbReference>
<feature type="compositionally biased region" description="Acidic residues" evidence="7">
    <location>
        <begin position="59"/>
        <end position="73"/>
    </location>
</feature>
<evidence type="ECO:0000256" key="5">
    <source>
        <dbReference type="ARBA" id="ARBA00038744"/>
    </source>
</evidence>
<dbReference type="EMBL" id="KB106375">
    <property type="protein sequence ID" value="ELK31082.1"/>
    <property type="molecule type" value="Genomic_DNA"/>
</dbReference>
<dbReference type="Proteomes" id="UP000010556">
    <property type="component" value="Unassembled WGS sequence"/>
</dbReference>
<evidence type="ECO:0000256" key="3">
    <source>
        <dbReference type="ARBA" id="ARBA00023242"/>
    </source>
</evidence>
<keyword evidence="3" id="KW-0539">Nucleus</keyword>
<feature type="region of interest" description="Disordered" evidence="7">
    <location>
        <begin position="1"/>
        <end position="84"/>
    </location>
</feature>
<dbReference type="Pfam" id="PF03247">
    <property type="entry name" value="Prothymosin"/>
    <property type="match status" value="1"/>
</dbReference>
<comment type="subcellular location">
    <subcellularLocation>
        <location evidence="1">Nucleus</location>
    </subcellularLocation>
</comment>
<reference evidence="9" key="1">
    <citation type="journal article" date="2013" name="Science">
        <title>Comparative analysis of bat genomes provides insight into the evolution of flight and immunity.</title>
        <authorList>
            <person name="Zhang G."/>
            <person name="Cowled C."/>
            <person name="Shi Z."/>
            <person name="Huang Z."/>
            <person name="Bishop-Lilly K.A."/>
            <person name="Fang X."/>
            <person name="Wynne J.W."/>
            <person name="Xiong Z."/>
            <person name="Baker M.L."/>
            <person name="Zhao W."/>
            <person name="Tachedjian M."/>
            <person name="Zhu Y."/>
            <person name="Zhou P."/>
            <person name="Jiang X."/>
            <person name="Ng J."/>
            <person name="Yang L."/>
            <person name="Wu L."/>
            <person name="Xiao J."/>
            <person name="Feng Y."/>
            <person name="Chen Y."/>
            <person name="Sun X."/>
            <person name="Zhang Y."/>
            <person name="Marsh G.A."/>
            <person name="Crameri G."/>
            <person name="Broder C.C."/>
            <person name="Frey K.G."/>
            <person name="Wang L.F."/>
            <person name="Wang J."/>
        </authorList>
    </citation>
    <scope>NUCLEOTIDE SEQUENCE [LARGE SCALE GENOMIC DNA]</scope>
</reference>